<evidence type="ECO:0000259" key="2">
    <source>
        <dbReference type="Pfam" id="PF00582"/>
    </source>
</evidence>
<evidence type="ECO:0000313" key="3">
    <source>
        <dbReference type="EMBL" id="GBH34614.1"/>
    </source>
</evidence>
<gene>
    <name evidence="3" type="primary">uspA</name>
    <name evidence="3" type="ORF">NZNM25_14050</name>
</gene>
<protein>
    <submittedName>
        <fullName evidence="3">Universal stress protein</fullName>
    </submittedName>
</protein>
<dbReference type="Proteomes" id="UP000245829">
    <property type="component" value="Unassembled WGS sequence"/>
</dbReference>
<reference evidence="3 4" key="1">
    <citation type="submission" date="2018-05" db="EMBL/GenBank/DDBJ databases">
        <title>genome sequencing of Nitrosopumilus sp. NM25.</title>
        <authorList>
            <person name="Mori K."/>
            <person name="Nakagawa T."/>
        </authorList>
    </citation>
    <scope>NUCLEOTIDE SEQUENCE [LARGE SCALE GENOMIC DNA]</scope>
    <source>
        <strain evidence="3 4">NM25</strain>
    </source>
</reference>
<evidence type="ECO:0000313" key="4">
    <source>
        <dbReference type="Proteomes" id="UP000245829"/>
    </source>
</evidence>
<comment type="caution">
    <text evidence="3">The sequence shown here is derived from an EMBL/GenBank/DDBJ whole genome shotgun (WGS) entry which is preliminary data.</text>
</comment>
<comment type="similarity">
    <text evidence="1">Belongs to the universal stress protein A family.</text>
</comment>
<dbReference type="AlphaFoldDB" id="A0A2S2KSL7"/>
<dbReference type="PRINTS" id="PR01438">
    <property type="entry name" value="UNVRSLSTRESS"/>
</dbReference>
<dbReference type="SUPFAM" id="SSF52402">
    <property type="entry name" value="Adenine nucleotide alpha hydrolases-like"/>
    <property type="match status" value="1"/>
</dbReference>
<keyword evidence="4" id="KW-1185">Reference proteome</keyword>
<dbReference type="InterPro" id="IPR006016">
    <property type="entry name" value="UspA"/>
</dbReference>
<sequence length="143" mass="15735">MIQKKISKILVPLDGSKNSIRGLEMAITLARQSGAIITGVYSIYAPPHSEFRGIGSVEKALNREVKKIMEDAKVLAAQNGIVFKEKIMRGETGYNIIKLAHGKEKFDIIVIGSRGRSSTKEMFFGSTSNYVIHTSKIPVVIVK</sequence>
<dbReference type="RefSeq" id="WP_109877217.1">
    <property type="nucleotide sequence ID" value="NZ_AP026695.1"/>
</dbReference>
<organism evidence="3 4">
    <name type="scientific">Nitrosopumilus zosterae</name>
    <dbReference type="NCBI Taxonomy" id="718286"/>
    <lineage>
        <taxon>Archaea</taxon>
        <taxon>Nitrososphaerota</taxon>
        <taxon>Nitrososphaeria</taxon>
        <taxon>Nitrosopumilales</taxon>
        <taxon>Nitrosopumilaceae</taxon>
        <taxon>Nitrosopumilus</taxon>
    </lineage>
</organism>
<dbReference type="PANTHER" id="PTHR46268:SF25">
    <property type="entry name" value="USPA DOMAIN PROTEIN"/>
    <property type="match status" value="1"/>
</dbReference>
<dbReference type="GeneID" id="76209094"/>
<name>A0A2S2KSL7_9ARCH</name>
<evidence type="ECO:0000256" key="1">
    <source>
        <dbReference type="ARBA" id="ARBA00008791"/>
    </source>
</evidence>
<dbReference type="InterPro" id="IPR006015">
    <property type="entry name" value="Universal_stress_UspA"/>
</dbReference>
<dbReference type="CDD" id="cd00293">
    <property type="entry name" value="USP-like"/>
    <property type="match status" value="1"/>
</dbReference>
<accession>A0A2S2KSL7</accession>
<feature type="domain" description="UspA" evidence="2">
    <location>
        <begin position="7"/>
        <end position="143"/>
    </location>
</feature>
<dbReference type="Pfam" id="PF00582">
    <property type="entry name" value="Usp"/>
    <property type="match status" value="1"/>
</dbReference>
<proteinExistence type="inferred from homology"/>
<dbReference type="EMBL" id="BGKI01000007">
    <property type="protein sequence ID" value="GBH34614.1"/>
    <property type="molecule type" value="Genomic_DNA"/>
</dbReference>
<dbReference type="OrthoDB" id="105697at2157"/>
<dbReference type="Gene3D" id="3.40.50.620">
    <property type="entry name" value="HUPs"/>
    <property type="match status" value="1"/>
</dbReference>
<dbReference type="PANTHER" id="PTHR46268">
    <property type="entry name" value="STRESS RESPONSE PROTEIN NHAX"/>
    <property type="match status" value="1"/>
</dbReference>
<dbReference type="InterPro" id="IPR014729">
    <property type="entry name" value="Rossmann-like_a/b/a_fold"/>
</dbReference>